<evidence type="ECO:0000256" key="2">
    <source>
        <dbReference type="ARBA" id="ARBA00023445"/>
    </source>
</evidence>
<dbReference type="InterPro" id="IPR050425">
    <property type="entry name" value="NAD(P)_dehydrat-like"/>
</dbReference>
<accession>A0A7H8R9Z6</accession>
<reference evidence="5" key="1">
    <citation type="submission" date="2020-06" db="EMBL/GenBank/DDBJ databases">
        <title>A chromosome-scale genome assembly of Talaromyces rugulosus W13939.</title>
        <authorList>
            <person name="Wang B."/>
            <person name="Guo L."/>
            <person name="Ye K."/>
            <person name="Wang L."/>
        </authorList>
    </citation>
    <scope>NUCLEOTIDE SEQUENCE [LARGE SCALE GENOMIC DNA]</scope>
    <source>
        <strain evidence="5">W13939</strain>
    </source>
</reference>
<keyword evidence="1" id="KW-0560">Oxidoreductase</keyword>
<dbReference type="Proteomes" id="UP000509510">
    <property type="component" value="Chromosome V"/>
</dbReference>
<evidence type="ECO:0000313" key="4">
    <source>
        <dbReference type="EMBL" id="QKX62778.1"/>
    </source>
</evidence>
<sequence length="361" mass="39449">MAQEFAIPKGSTVVVTGANGYIASHIADILLGLGYLVRGTVRSEKPWLNQLFEEKYGKGKFESVVLPDLAAEGVYKDVVKGAAGFLHVASDVSFSSDPNQVIPGVIKLNENALSAAAQEASIKRFVLTSSSSAVLWPTADNEGLIVDESTSKSPRSPMQLSSETEEIDLFADTWNEATVKAAWDSNTPAELKPPSVYGASKTEGERAAWKWIKENKPGFVFNAILPNFNTGPSLHPEINGSTMGGVRSLLQGKEGFMRMLPAQHFIDVRDTARLHVAALLDTSIKDERIFGFVHEFNWTDIVFVLRGLRPDNKAIPDPPANENRDRSVVKPKIRAEQILNSFWGRSWTGFNDSVAAGIEGY</sequence>
<dbReference type="AlphaFoldDB" id="A0A7H8R9Z6"/>
<name>A0A7H8R9Z6_TALRU</name>
<organism evidence="4 5">
    <name type="scientific">Talaromyces rugulosus</name>
    <name type="common">Penicillium rugulosum</name>
    <dbReference type="NCBI Taxonomy" id="121627"/>
    <lineage>
        <taxon>Eukaryota</taxon>
        <taxon>Fungi</taxon>
        <taxon>Dikarya</taxon>
        <taxon>Ascomycota</taxon>
        <taxon>Pezizomycotina</taxon>
        <taxon>Eurotiomycetes</taxon>
        <taxon>Eurotiomycetidae</taxon>
        <taxon>Eurotiales</taxon>
        <taxon>Trichocomaceae</taxon>
        <taxon>Talaromyces</taxon>
        <taxon>Talaromyces sect. Islandici</taxon>
    </lineage>
</organism>
<dbReference type="OrthoDB" id="4223976at2759"/>
<dbReference type="InterPro" id="IPR002225">
    <property type="entry name" value="3Beta_OHSteriod_DH/Estase"/>
</dbReference>
<dbReference type="GO" id="GO:0006694">
    <property type="term" value="P:steroid biosynthetic process"/>
    <property type="evidence" value="ECO:0007669"/>
    <property type="project" value="InterPro"/>
</dbReference>
<evidence type="ECO:0000256" key="1">
    <source>
        <dbReference type="ARBA" id="ARBA00023002"/>
    </source>
</evidence>
<dbReference type="GeneID" id="55997424"/>
<dbReference type="Pfam" id="PF01073">
    <property type="entry name" value="3Beta_HSD"/>
    <property type="match status" value="1"/>
</dbReference>
<comment type="similarity">
    <text evidence="2">Belongs to the NAD(P)-dependent epimerase/dehydratase family. Dihydroflavonol-4-reductase subfamily.</text>
</comment>
<dbReference type="PANTHER" id="PTHR10366:SF562">
    <property type="entry name" value="ALDEHYDE REDUCTASE II (AFU_ORTHOLOGUE AFUA_1G11360)"/>
    <property type="match status" value="1"/>
</dbReference>
<evidence type="ECO:0000259" key="3">
    <source>
        <dbReference type="Pfam" id="PF01073"/>
    </source>
</evidence>
<dbReference type="SUPFAM" id="SSF51735">
    <property type="entry name" value="NAD(P)-binding Rossmann-fold domains"/>
    <property type="match status" value="1"/>
</dbReference>
<dbReference type="GO" id="GO:0016616">
    <property type="term" value="F:oxidoreductase activity, acting on the CH-OH group of donors, NAD or NADP as acceptor"/>
    <property type="evidence" value="ECO:0007669"/>
    <property type="project" value="InterPro"/>
</dbReference>
<dbReference type="InterPro" id="IPR036291">
    <property type="entry name" value="NAD(P)-bd_dom_sf"/>
</dbReference>
<protein>
    <recommendedName>
        <fullName evidence="3">3-beta hydroxysteroid dehydrogenase/isomerase domain-containing protein</fullName>
    </recommendedName>
</protein>
<evidence type="ECO:0000313" key="5">
    <source>
        <dbReference type="Proteomes" id="UP000509510"/>
    </source>
</evidence>
<feature type="domain" description="3-beta hydroxysteroid dehydrogenase/isomerase" evidence="3">
    <location>
        <begin position="14"/>
        <end position="215"/>
    </location>
</feature>
<gene>
    <name evidence="4" type="ORF">TRUGW13939_09943</name>
</gene>
<keyword evidence="5" id="KW-1185">Reference proteome</keyword>
<dbReference type="KEGG" id="trg:TRUGW13939_09943"/>
<dbReference type="Gene3D" id="3.40.50.720">
    <property type="entry name" value="NAD(P)-binding Rossmann-like Domain"/>
    <property type="match status" value="1"/>
</dbReference>
<dbReference type="PANTHER" id="PTHR10366">
    <property type="entry name" value="NAD DEPENDENT EPIMERASE/DEHYDRATASE"/>
    <property type="match status" value="1"/>
</dbReference>
<dbReference type="EMBL" id="CP055902">
    <property type="protein sequence ID" value="QKX62778.1"/>
    <property type="molecule type" value="Genomic_DNA"/>
</dbReference>
<proteinExistence type="inferred from homology"/>
<dbReference type="RefSeq" id="XP_035348952.1">
    <property type="nucleotide sequence ID" value="XM_035493059.1"/>
</dbReference>